<evidence type="ECO:0000256" key="1">
    <source>
        <dbReference type="SAM" id="Phobius"/>
    </source>
</evidence>
<gene>
    <name evidence="2" type="ORF">JX265_008858</name>
</gene>
<keyword evidence="1" id="KW-0812">Transmembrane</keyword>
<name>A0A9P9WHM8_9PEZI</name>
<organism evidence="2 3">
    <name type="scientific">Neoarthrinium moseri</name>
    <dbReference type="NCBI Taxonomy" id="1658444"/>
    <lineage>
        <taxon>Eukaryota</taxon>
        <taxon>Fungi</taxon>
        <taxon>Dikarya</taxon>
        <taxon>Ascomycota</taxon>
        <taxon>Pezizomycotina</taxon>
        <taxon>Sordariomycetes</taxon>
        <taxon>Xylariomycetidae</taxon>
        <taxon>Amphisphaeriales</taxon>
        <taxon>Apiosporaceae</taxon>
        <taxon>Neoarthrinium</taxon>
    </lineage>
</organism>
<keyword evidence="1" id="KW-0472">Membrane</keyword>
<reference evidence="2" key="1">
    <citation type="submission" date="2021-03" db="EMBL/GenBank/DDBJ databases">
        <title>Revisited historic fungal species revealed as producer of novel bioactive compounds through whole genome sequencing and comparative genomics.</title>
        <authorList>
            <person name="Vignolle G.A."/>
            <person name="Hochenegger N."/>
            <person name="Mach R.L."/>
            <person name="Mach-Aigner A.R."/>
            <person name="Javad Rahimi M."/>
            <person name="Salim K.A."/>
            <person name="Chan C.M."/>
            <person name="Lim L.B.L."/>
            <person name="Cai F."/>
            <person name="Druzhinina I.S."/>
            <person name="U'Ren J.M."/>
            <person name="Derntl C."/>
        </authorList>
    </citation>
    <scope>NUCLEOTIDE SEQUENCE</scope>
    <source>
        <strain evidence="2">TUCIM 5799</strain>
    </source>
</reference>
<keyword evidence="3" id="KW-1185">Reference proteome</keyword>
<dbReference type="AlphaFoldDB" id="A0A9P9WHM8"/>
<evidence type="ECO:0000313" key="2">
    <source>
        <dbReference type="EMBL" id="KAI1863641.1"/>
    </source>
</evidence>
<dbReference type="EMBL" id="JAFIMR010000025">
    <property type="protein sequence ID" value="KAI1863641.1"/>
    <property type="molecule type" value="Genomic_DNA"/>
</dbReference>
<feature type="transmembrane region" description="Helical" evidence="1">
    <location>
        <begin position="20"/>
        <end position="45"/>
    </location>
</feature>
<evidence type="ECO:0000313" key="3">
    <source>
        <dbReference type="Proteomes" id="UP000829685"/>
    </source>
</evidence>
<comment type="caution">
    <text evidence="2">The sequence shown here is derived from an EMBL/GenBank/DDBJ whole genome shotgun (WGS) entry which is preliminary data.</text>
</comment>
<accession>A0A9P9WHM8</accession>
<dbReference type="Proteomes" id="UP000829685">
    <property type="component" value="Unassembled WGS sequence"/>
</dbReference>
<proteinExistence type="predicted"/>
<protein>
    <submittedName>
        <fullName evidence="2">Uncharacterized protein</fullName>
    </submittedName>
</protein>
<sequence length="97" mass="10651">MVQQSSSEGLFLPQIPAVAVAFQVLGLWTAWVKLGASGFFVITGLQKLESLPEKGALTLDTTWIRMATAYRQQELVMEHGLAPRAEVGPWTPENPLE</sequence>
<keyword evidence="1" id="KW-1133">Transmembrane helix</keyword>